<keyword evidence="2" id="KW-1185">Reference proteome</keyword>
<proteinExistence type="predicted"/>
<accession>A0A6M2BNR9</accession>
<dbReference type="EMBL" id="JAAMOW010000002">
    <property type="protein sequence ID" value="NGY03865.1"/>
    <property type="molecule type" value="Genomic_DNA"/>
</dbReference>
<evidence type="ECO:0000313" key="2">
    <source>
        <dbReference type="Proteomes" id="UP000472676"/>
    </source>
</evidence>
<dbReference type="Proteomes" id="UP000472676">
    <property type="component" value="Unassembled WGS sequence"/>
</dbReference>
<sequence length="55" mass="5522">MSKAGSGEIGGIVMEQGCSAAVAHGDEAALFDQPAVQAGALFRILKDKSFAISGL</sequence>
<gene>
    <name evidence="1" type="ORF">G7Y85_03745</name>
</gene>
<dbReference type="RefSeq" id="WP_166252023.1">
    <property type="nucleotide sequence ID" value="NZ_JAAMOW010000002.1"/>
</dbReference>
<reference evidence="1 2" key="1">
    <citation type="journal article" date="2014" name="Int. J. Syst. Evol. Microbiol.">
        <title>Solimonas terrae sp. nov., isolated from soil.</title>
        <authorList>
            <person name="Kim S.J."/>
            <person name="Moon J.Y."/>
            <person name="Weon H.Y."/>
            <person name="Ahn J.H."/>
            <person name="Chen W.M."/>
            <person name="Kwon S.W."/>
        </authorList>
    </citation>
    <scope>NUCLEOTIDE SEQUENCE [LARGE SCALE GENOMIC DNA]</scope>
    <source>
        <strain evidence="1 2">KIS83-12</strain>
    </source>
</reference>
<name>A0A6M2BNR9_9GAMM</name>
<comment type="caution">
    <text evidence="1">The sequence shown here is derived from an EMBL/GenBank/DDBJ whole genome shotgun (WGS) entry which is preliminary data.</text>
</comment>
<protein>
    <submittedName>
        <fullName evidence="1">Uncharacterized protein</fullName>
    </submittedName>
</protein>
<evidence type="ECO:0000313" key="1">
    <source>
        <dbReference type="EMBL" id="NGY03865.1"/>
    </source>
</evidence>
<organism evidence="1 2">
    <name type="scientific">Solimonas terrae</name>
    <dbReference type="NCBI Taxonomy" id="1396819"/>
    <lineage>
        <taxon>Bacteria</taxon>
        <taxon>Pseudomonadati</taxon>
        <taxon>Pseudomonadota</taxon>
        <taxon>Gammaproteobacteria</taxon>
        <taxon>Nevskiales</taxon>
        <taxon>Nevskiaceae</taxon>
        <taxon>Solimonas</taxon>
    </lineage>
</organism>
<dbReference type="AlphaFoldDB" id="A0A6M2BNR9"/>